<evidence type="ECO:0000313" key="2">
    <source>
        <dbReference type="Proteomes" id="UP000761264"/>
    </source>
</evidence>
<reference evidence="1" key="1">
    <citation type="submission" date="2020-03" db="EMBL/GenBank/DDBJ databases">
        <title>Genome of Pelagibius litoralis DSM 21314T.</title>
        <authorList>
            <person name="Wang G."/>
        </authorList>
    </citation>
    <scope>NUCLEOTIDE SEQUENCE</scope>
    <source>
        <strain evidence="1">DSM 21314</strain>
    </source>
</reference>
<protein>
    <submittedName>
        <fullName evidence="1">Uncharacterized protein</fullName>
    </submittedName>
</protein>
<proteinExistence type="predicted"/>
<gene>
    <name evidence="1" type="ORF">HBA54_27320</name>
</gene>
<comment type="caution">
    <text evidence="1">The sequence shown here is derived from an EMBL/GenBank/DDBJ whole genome shotgun (WGS) entry which is preliminary data.</text>
</comment>
<accession>A0A967F3S5</accession>
<keyword evidence="2" id="KW-1185">Reference proteome</keyword>
<dbReference type="Proteomes" id="UP000761264">
    <property type="component" value="Unassembled WGS sequence"/>
</dbReference>
<dbReference type="RefSeq" id="WP_167231449.1">
    <property type="nucleotide sequence ID" value="NZ_JAAQPH010000038.1"/>
</dbReference>
<dbReference type="AlphaFoldDB" id="A0A967F3S5"/>
<evidence type="ECO:0000313" key="1">
    <source>
        <dbReference type="EMBL" id="NIA72306.1"/>
    </source>
</evidence>
<sequence>MINIAFTRGELLQVLTGLDESISRQRNDHCAAVAYASRNPQCGQGLVQQSESLLNGYVALRDRLNDYLAEAAA</sequence>
<name>A0A967F3S5_9PROT</name>
<organism evidence="1 2">
    <name type="scientific">Pelagibius litoralis</name>
    <dbReference type="NCBI Taxonomy" id="374515"/>
    <lineage>
        <taxon>Bacteria</taxon>
        <taxon>Pseudomonadati</taxon>
        <taxon>Pseudomonadota</taxon>
        <taxon>Alphaproteobacteria</taxon>
        <taxon>Rhodospirillales</taxon>
        <taxon>Rhodovibrionaceae</taxon>
        <taxon>Pelagibius</taxon>
    </lineage>
</organism>
<dbReference type="EMBL" id="JAAQPH010000038">
    <property type="protein sequence ID" value="NIA72306.1"/>
    <property type="molecule type" value="Genomic_DNA"/>
</dbReference>